<keyword evidence="4" id="KW-1185">Reference proteome</keyword>
<name>D7G842_ECTSI</name>
<dbReference type="Gene3D" id="1.10.418.90">
    <property type="entry name" value="Protein of unknown function DUF1823"/>
    <property type="match status" value="1"/>
</dbReference>
<protein>
    <submittedName>
        <fullName evidence="3">Mitochondrial TOM complex subunit, Tom20 homolog</fullName>
    </submittedName>
</protein>
<evidence type="ECO:0000256" key="1">
    <source>
        <dbReference type="SAM" id="MobiDB-lite"/>
    </source>
</evidence>
<evidence type="ECO:0000313" key="4">
    <source>
        <dbReference type="Proteomes" id="UP000002630"/>
    </source>
</evidence>
<accession>D7G842</accession>
<dbReference type="eggNOG" id="ENOG502S188">
    <property type="taxonomic scope" value="Eukaryota"/>
</dbReference>
<sequence length="260" mass="28878">MTSRLAAWQCGLVFLVACFPRQASSFLFCPTVPSAASRPARTSTTTAAAPEGDASAQEGTTATPPPSLDRSAPLSFIAKNNVNLDGEFLSNREGEPTAEELSNENLIKIVAEKSTDEEVNVVVWKCLGYRYDAGENAWKAVKVFPRWEAMYPEPPDLLGVTRVYEKSVDKPVLKAVQALIRAIPSEHKRCIVEQLRPIGFTGLTLDELTPNRTRRAQVTNFLLYFRDQLWGVPLEEVERRRVERIEAAKREAEAEKEAGA</sequence>
<dbReference type="AlphaFoldDB" id="D7G842"/>
<keyword evidence="2" id="KW-0732">Signal</keyword>
<gene>
    <name evidence="3" type="primary">Tom20</name>
    <name evidence="3" type="ORF">Esi_0087_0009</name>
</gene>
<feature type="compositionally biased region" description="Low complexity" evidence="1">
    <location>
        <begin position="35"/>
        <end position="50"/>
    </location>
</feature>
<dbReference type="Proteomes" id="UP000002630">
    <property type="component" value="Linkage Group LG26"/>
</dbReference>
<dbReference type="EMBL" id="FN649107">
    <property type="protein sequence ID" value="CBJ27905.1"/>
    <property type="molecule type" value="Genomic_DNA"/>
</dbReference>
<feature type="chain" id="PRO_5003095887" evidence="2">
    <location>
        <begin position="26"/>
        <end position="260"/>
    </location>
</feature>
<dbReference type="PROSITE" id="PS51257">
    <property type="entry name" value="PROKAR_LIPOPROTEIN"/>
    <property type="match status" value="1"/>
</dbReference>
<evidence type="ECO:0000256" key="2">
    <source>
        <dbReference type="SAM" id="SignalP"/>
    </source>
</evidence>
<organism evidence="3 4">
    <name type="scientific">Ectocarpus siliculosus</name>
    <name type="common">Brown alga</name>
    <name type="synonym">Conferva siliculosa</name>
    <dbReference type="NCBI Taxonomy" id="2880"/>
    <lineage>
        <taxon>Eukaryota</taxon>
        <taxon>Sar</taxon>
        <taxon>Stramenopiles</taxon>
        <taxon>Ochrophyta</taxon>
        <taxon>PX clade</taxon>
        <taxon>Phaeophyceae</taxon>
        <taxon>Ectocarpales</taxon>
        <taxon>Ectocarpaceae</taxon>
        <taxon>Ectocarpus</taxon>
    </lineage>
</organism>
<reference evidence="3 4" key="1">
    <citation type="journal article" date="2010" name="Nature">
        <title>The Ectocarpus genome and the independent evolution of multicellularity in brown algae.</title>
        <authorList>
            <person name="Cock J.M."/>
            <person name="Sterck L."/>
            <person name="Rouze P."/>
            <person name="Scornet D."/>
            <person name="Allen A.E."/>
            <person name="Amoutzias G."/>
            <person name="Anthouard V."/>
            <person name="Artiguenave F."/>
            <person name="Aury J.M."/>
            <person name="Badger J.H."/>
            <person name="Beszteri B."/>
            <person name="Billiau K."/>
            <person name="Bonnet E."/>
            <person name="Bothwell J.H."/>
            <person name="Bowler C."/>
            <person name="Boyen C."/>
            <person name="Brownlee C."/>
            <person name="Carrano C.J."/>
            <person name="Charrier B."/>
            <person name="Cho G.Y."/>
            <person name="Coelho S.M."/>
            <person name="Collen J."/>
            <person name="Corre E."/>
            <person name="Da Silva C."/>
            <person name="Delage L."/>
            <person name="Delaroque N."/>
            <person name="Dittami S.M."/>
            <person name="Doulbeau S."/>
            <person name="Elias M."/>
            <person name="Farnham G."/>
            <person name="Gachon C.M."/>
            <person name="Gschloessl B."/>
            <person name="Heesch S."/>
            <person name="Jabbari K."/>
            <person name="Jubin C."/>
            <person name="Kawai H."/>
            <person name="Kimura K."/>
            <person name="Kloareg B."/>
            <person name="Kupper F.C."/>
            <person name="Lang D."/>
            <person name="Le Bail A."/>
            <person name="Leblanc C."/>
            <person name="Lerouge P."/>
            <person name="Lohr M."/>
            <person name="Lopez P.J."/>
            <person name="Martens C."/>
            <person name="Maumus F."/>
            <person name="Michel G."/>
            <person name="Miranda-Saavedra D."/>
            <person name="Morales J."/>
            <person name="Moreau H."/>
            <person name="Motomura T."/>
            <person name="Nagasato C."/>
            <person name="Napoli C.A."/>
            <person name="Nelson D.R."/>
            <person name="Nyvall-Collen P."/>
            <person name="Peters A.F."/>
            <person name="Pommier C."/>
            <person name="Potin P."/>
            <person name="Poulain J."/>
            <person name="Quesneville H."/>
            <person name="Read B."/>
            <person name="Rensing S.A."/>
            <person name="Ritter A."/>
            <person name="Rousvoal S."/>
            <person name="Samanta M."/>
            <person name="Samson G."/>
            <person name="Schroeder D.C."/>
            <person name="Segurens B."/>
            <person name="Strittmatter M."/>
            <person name="Tonon T."/>
            <person name="Tregear J.W."/>
            <person name="Valentin K."/>
            <person name="von Dassow P."/>
            <person name="Yamagishi T."/>
            <person name="Van de Peer Y."/>
            <person name="Wincker P."/>
        </authorList>
    </citation>
    <scope>NUCLEOTIDE SEQUENCE [LARGE SCALE GENOMIC DNA]</scope>
    <source>
        <strain evidence="4">Ec32 / CCAP1310/4</strain>
    </source>
</reference>
<feature type="signal peptide" evidence="2">
    <location>
        <begin position="1"/>
        <end position="25"/>
    </location>
</feature>
<feature type="region of interest" description="Disordered" evidence="1">
    <location>
        <begin position="35"/>
        <end position="71"/>
    </location>
</feature>
<dbReference type="InterPro" id="IPR014952">
    <property type="entry name" value="DUF1823"/>
</dbReference>
<dbReference type="Pfam" id="PF08853">
    <property type="entry name" value="DUF1823"/>
    <property type="match status" value="1"/>
</dbReference>
<dbReference type="EMBL" id="FN649751">
    <property type="protein sequence ID" value="CBJ27905.1"/>
    <property type="molecule type" value="Genomic_DNA"/>
</dbReference>
<dbReference type="OrthoDB" id="4311at2759"/>
<dbReference type="InParanoid" id="D7G842"/>
<evidence type="ECO:0000313" key="3">
    <source>
        <dbReference type="EMBL" id="CBJ27905.1"/>
    </source>
</evidence>
<proteinExistence type="predicted"/>